<name>A0A1W6LB19_9BURK</name>
<protein>
    <submittedName>
        <fullName evidence="1">Uncharacterized protein</fullName>
    </submittedName>
</protein>
<dbReference type="OrthoDB" id="9154732at2"/>
<dbReference type="Proteomes" id="UP000193427">
    <property type="component" value="Chromosome"/>
</dbReference>
<dbReference type="KEGG" id="rgu:A4W93_16865"/>
<reference evidence="1 2" key="1">
    <citation type="submission" date="2016-04" db="EMBL/GenBank/DDBJ databases">
        <title>Complete genome sequence of natural rubber-degrading, novel Gram-negative bacterium, Rhizobacter gummiphilus strain NS21.</title>
        <authorList>
            <person name="Tabata M."/>
            <person name="Kasai D."/>
            <person name="Fukuda M."/>
        </authorList>
    </citation>
    <scope>NUCLEOTIDE SEQUENCE [LARGE SCALE GENOMIC DNA]</scope>
    <source>
        <strain evidence="1 2">NS21</strain>
    </source>
</reference>
<keyword evidence="2" id="KW-1185">Reference proteome</keyword>
<dbReference type="RefSeq" id="WP_085751722.1">
    <property type="nucleotide sequence ID" value="NZ_BSPR01000013.1"/>
</dbReference>
<evidence type="ECO:0000313" key="1">
    <source>
        <dbReference type="EMBL" id="ARN21436.1"/>
    </source>
</evidence>
<accession>A0A1W6LB19</accession>
<dbReference type="AlphaFoldDB" id="A0A1W6LB19"/>
<sequence>MKTHNIEIQRFKAISHSNGLINAQVDALVMPLKPTEDRTPTSWLSMTEENARVLMALLKQQFAEIDKTKPRSRRS</sequence>
<dbReference type="EMBL" id="CP015118">
    <property type="protein sequence ID" value="ARN21436.1"/>
    <property type="molecule type" value="Genomic_DNA"/>
</dbReference>
<dbReference type="STRING" id="946333.A4W93_16865"/>
<gene>
    <name evidence="1" type="ORF">A4W93_16865</name>
</gene>
<proteinExistence type="predicted"/>
<evidence type="ECO:0000313" key="2">
    <source>
        <dbReference type="Proteomes" id="UP000193427"/>
    </source>
</evidence>
<organism evidence="1 2">
    <name type="scientific">Piscinibacter gummiphilus</name>
    <dbReference type="NCBI Taxonomy" id="946333"/>
    <lineage>
        <taxon>Bacteria</taxon>
        <taxon>Pseudomonadati</taxon>
        <taxon>Pseudomonadota</taxon>
        <taxon>Betaproteobacteria</taxon>
        <taxon>Burkholderiales</taxon>
        <taxon>Sphaerotilaceae</taxon>
        <taxon>Piscinibacter</taxon>
    </lineage>
</organism>